<dbReference type="AlphaFoldDB" id="A0A510HK51"/>
<accession>A0A510HK51</accession>
<dbReference type="EMBL" id="AP019791">
    <property type="protein sequence ID" value="BBL80274.1"/>
    <property type="molecule type" value="Genomic_DNA"/>
</dbReference>
<dbReference type="Gene3D" id="3.40.50.10320">
    <property type="entry name" value="LmbE-like"/>
    <property type="match status" value="1"/>
</dbReference>
<protein>
    <recommendedName>
        <fullName evidence="3">LmbE-like protein</fullName>
    </recommendedName>
</protein>
<dbReference type="Pfam" id="PF02585">
    <property type="entry name" value="PIG-L"/>
    <property type="match status" value="1"/>
</dbReference>
<dbReference type="GO" id="GO:0016137">
    <property type="term" value="P:glycoside metabolic process"/>
    <property type="evidence" value="ECO:0007669"/>
    <property type="project" value="UniProtKB-ARBA"/>
</dbReference>
<proteinExistence type="predicted"/>
<dbReference type="Proteomes" id="UP000318065">
    <property type="component" value="Chromosome"/>
</dbReference>
<dbReference type="OrthoDB" id="7253851at2"/>
<dbReference type="SUPFAM" id="SSF102588">
    <property type="entry name" value="LmbE-like"/>
    <property type="match status" value="1"/>
</dbReference>
<dbReference type="GO" id="GO:0016811">
    <property type="term" value="F:hydrolase activity, acting on carbon-nitrogen (but not peptide) bonds, in linear amides"/>
    <property type="evidence" value="ECO:0007669"/>
    <property type="project" value="TreeGrafter"/>
</dbReference>
<name>A0A510HK51_9ACTN</name>
<reference evidence="1" key="1">
    <citation type="journal article" date="2019" name="Microbiol. Resour. Announc.">
        <title>Complete Genome Sequence of Rubrobacter xylanophilus Strain AA3-22, Isolated from Arima Onsen in Japan.</title>
        <authorList>
            <person name="Tomariguchi N."/>
            <person name="Miyazaki K."/>
        </authorList>
    </citation>
    <scope>NUCLEOTIDE SEQUENCE [LARGE SCALE GENOMIC DNA]</scope>
    <source>
        <strain evidence="1">AA3-22</strain>
    </source>
</reference>
<dbReference type="InterPro" id="IPR003737">
    <property type="entry name" value="GlcNAc_PI_deacetylase-related"/>
</dbReference>
<evidence type="ECO:0000313" key="2">
    <source>
        <dbReference type="Proteomes" id="UP000318065"/>
    </source>
</evidence>
<dbReference type="InterPro" id="IPR024078">
    <property type="entry name" value="LmbE-like_dom_sf"/>
</dbReference>
<organism evidence="1 2">
    <name type="scientific">Rubrobacter xylanophilus</name>
    <dbReference type="NCBI Taxonomy" id="49319"/>
    <lineage>
        <taxon>Bacteria</taxon>
        <taxon>Bacillati</taxon>
        <taxon>Actinomycetota</taxon>
        <taxon>Rubrobacteria</taxon>
        <taxon>Rubrobacterales</taxon>
        <taxon>Rubrobacteraceae</taxon>
        <taxon>Rubrobacter</taxon>
    </lineage>
</organism>
<gene>
    <name evidence="1" type="ORF">RxyAA322_21280</name>
</gene>
<evidence type="ECO:0000313" key="1">
    <source>
        <dbReference type="EMBL" id="BBL80274.1"/>
    </source>
</evidence>
<dbReference type="RefSeq" id="WP_143528301.1">
    <property type="nucleotide sequence ID" value="NZ_AP019791.1"/>
</dbReference>
<dbReference type="PANTHER" id="PTHR12993:SF29">
    <property type="entry name" value="BLR3841 PROTEIN"/>
    <property type="match status" value="1"/>
</dbReference>
<sequence length="240" mass="26596">MTREGRTLLVVGAHSADFVWRAGGAAAVAAASGGRAVVLALSYGERGESGELWKEEGQTVENVKRIRHAEAEEAAGALGAEFRCLDLGDYPLRVDDEALMRLVEIIRELSPDAIVTHTPEDPFNPDHPTAYQAVRQARLLAAGAGVPSAFPGIRPPALYLFEPHQPELCGFVPDTFLDITEVFERKKEAMQAMRAQKYLQQYYLQRAEQRANHARRVSGEKDIRYAEAFQRVLPQVVRSL</sequence>
<keyword evidence="2" id="KW-1185">Reference proteome</keyword>
<evidence type="ECO:0008006" key="3">
    <source>
        <dbReference type="Google" id="ProtNLM"/>
    </source>
</evidence>
<dbReference type="PANTHER" id="PTHR12993">
    <property type="entry name" value="N-ACETYLGLUCOSAMINYL-PHOSPHATIDYLINOSITOL DE-N-ACETYLASE-RELATED"/>
    <property type="match status" value="1"/>
</dbReference>